<keyword evidence="2" id="KW-1185">Reference proteome</keyword>
<gene>
    <name evidence="1" type="ORF">FALBO_9078</name>
</gene>
<comment type="caution">
    <text evidence="1">The sequence shown here is derived from an EMBL/GenBank/DDBJ whole genome shotgun (WGS) entry which is preliminary data.</text>
</comment>
<reference evidence="1 2" key="1">
    <citation type="submission" date="2020-01" db="EMBL/GenBank/DDBJ databases">
        <title>Identification and distribution of gene clusters putatively required for synthesis of sphingolipid metabolism inhibitors in phylogenetically diverse species of the filamentous fungus Fusarium.</title>
        <authorList>
            <person name="Kim H.-S."/>
            <person name="Busman M."/>
            <person name="Brown D.W."/>
            <person name="Divon H."/>
            <person name="Uhlig S."/>
            <person name="Proctor R.H."/>
        </authorList>
    </citation>
    <scope>NUCLEOTIDE SEQUENCE [LARGE SCALE GENOMIC DNA]</scope>
    <source>
        <strain evidence="1 2">NRRL 20459</strain>
    </source>
</reference>
<sequence>MAEAFAALSIAANIAQFTEYAVAVISDCREIYGSVDGTKQENLELETIIQSIQDRHAGMMAACHRNNGQATSKRIMQLVAACEPCINGLIGTLNNIKTTDKSSLGSLRAAIVEFRYRNTLDGLKKRLLDIEDEVSREMIKIISNNQSDAMVSLRHLQEISEKGHHYTNNRLGRMQDELIRSAAELSRTQLDSSERAFANVVAKVEELLGEAKEVERDQRFLNSLDFEDLKEREDRVKNAKETTLK</sequence>
<protein>
    <recommendedName>
        <fullName evidence="3">Fungal N-terminal domain-containing protein</fullName>
    </recommendedName>
</protein>
<dbReference type="OrthoDB" id="443402at2759"/>
<accession>A0A8H4PAY7</accession>
<name>A0A8H4PAY7_9HYPO</name>
<organism evidence="1 2">
    <name type="scientific">Fusarium albosuccineum</name>
    <dbReference type="NCBI Taxonomy" id="1237068"/>
    <lineage>
        <taxon>Eukaryota</taxon>
        <taxon>Fungi</taxon>
        <taxon>Dikarya</taxon>
        <taxon>Ascomycota</taxon>
        <taxon>Pezizomycotina</taxon>
        <taxon>Sordariomycetes</taxon>
        <taxon>Hypocreomycetidae</taxon>
        <taxon>Hypocreales</taxon>
        <taxon>Nectriaceae</taxon>
        <taxon>Fusarium</taxon>
        <taxon>Fusarium decemcellulare species complex</taxon>
    </lineage>
</organism>
<evidence type="ECO:0000313" key="1">
    <source>
        <dbReference type="EMBL" id="KAF4464088.1"/>
    </source>
</evidence>
<dbReference type="EMBL" id="JAADYS010001244">
    <property type="protein sequence ID" value="KAF4464088.1"/>
    <property type="molecule type" value="Genomic_DNA"/>
</dbReference>
<dbReference type="AlphaFoldDB" id="A0A8H4PAY7"/>
<proteinExistence type="predicted"/>
<evidence type="ECO:0000313" key="2">
    <source>
        <dbReference type="Proteomes" id="UP000554235"/>
    </source>
</evidence>
<dbReference type="Proteomes" id="UP000554235">
    <property type="component" value="Unassembled WGS sequence"/>
</dbReference>
<evidence type="ECO:0008006" key="3">
    <source>
        <dbReference type="Google" id="ProtNLM"/>
    </source>
</evidence>